<dbReference type="EMBL" id="BMYU01000003">
    <property type="protein sequence ID" value="GGX38688.1"/>
    <property type="molecule type" value="Genomic_DNA"/>
</dbReference>
<feature type="domain" description="Solute-binding protein family 3/N-terminal" evidence="2">
    <location>
        <begin position="26"/>
        <end position="248"/>
    </location>
</feature>
<feature type="signal peptide" evidence="1">
    <location>
        <begin position="1"/>
        <end position="22"/>
    </location>
</feature>
<gene>
    <name evidence="3" type="ORF">GCM10010946_16220</name>
</gene>
<name>A0ABQ2XYW3_9BURK</name>
<protein>
    <recommendedName>
        <fullName evidence="2">Solute-binding protein family 3/N-terminal domain-containing protein</fullName>
    </recommendedName>
</protein>
<keyword evidence="1" id="KW-0732">Signal</keyword>
<sequence>MFIVMKVILPALFLLTPLVSSSATDLKVAVWEGAAPFFQRTEAGWKGPCTDIFRAIEELEPQVRFVTDPEPMPLRRVEYEMQAGRRDIVCGARKSAAREEAGFQFLKNYVHITGYRLAVRGSDSIQVKTWDDVRLTKERVLILQGHADIPRLQAMGIQLDSSAPSAEQNLIKLIGGRARFFYARDSYFKSSEFLARGDRQVKVLPVLFDPSPAFIATSKNVSAELYQLIDQAYAKLLKNGEVARILRTHGIEN</sequence>
<dbReference type="Proteomes" id="UP000653343">
    <property type="component" value="Unassembled WGS sequence"/>
</dbReference>
<reference evidence="4" key="1">
    <citation type="journal article" date="2019" name="Int. J. Syst. Evol. Microbiol.">
        <title>The Global Catalogue of Microorganisms (GCM) 10K type strain sequencing project: providing services to taxonomists for standard genome sequencing and annotation.</title>
        <authorList>
            <consortium name="The Broad Institute Genomics Platform"/>
            <consortium name="The Broad Institute Genome Sequencing Center for Infectious Disease"/>
            <person name="Wu L."/>
            <person name="Ma J."/>
        </authorList>
    </citation>
    <scope>NUCLEOTIDE SEQUENCE [LARGE SCALE GENOMIC DNA]</scope>
    <source>
        <strain evidence="4">KCTC 23917</strain>
    </source>
</reference>
<comment type="caution">
    <text evidence="3">The sequence shown here is derived from an EMBL/GenBank/DDBJ whole genome shotgun (WGS) entry which is preliminary data.</text>
</comment>
<dbReference type="Gene3D" id="3.40.190.10">
    <property type="entry name" value="Periplasmic binding protein-like II"/>
    <property type="match status" value="2"/>
</dbReference>
<feature type="chain" id="PRO_5046337865" description="Solute-binding protein family 3/N-terminal domain-containing protein" evidence="1">
    <location>
        <begin position="23"/>
        <end position="253"/>
    </location>
</feature>
<dbReference type="Pfam" id="PF00497">
    <property type="entry name" value="SBP_bac_3"/>
    <property type="match status" value="1"/>
</dbReference>
<dbReference type="SUPFAM" id="SSF53850">
    <property type="entry name" value="Periplasmic binding protein-like II"/>
    <property type="match status" value="1"/>
</dbReference>
<proteinExistence type="predicted"/>
<accession>A0ABQ2XYW3</accession>
<keyword evidence="4" id="KW-1185">Reference proteome</keyword>
<evidence type="ECO:0000313" key="3">
    <source>
        <dbReference type="EMBL" id="GGX38688.1"/>
    </source>
</evidence>
<evidence type="ECO:0000259" key="2">
    <source>
        <dbReference type="Pfam" id="PF00497"/>
    </source>
</evidence>
<evidence type="ECO:0000313" key="4">
    <source>
        <dbReference type="Proteomes" id="UP000653343"/>
    </source>
</evidence>
<dbReference type="InterPro" id="IPR001638">
    <property type="entry name" value="Solute-binding_3/MltF_N"/>
</dbReference>
<organism evidence="3 4">
    <name type="scientific">Undibacterium squillarum</name>
    <dbReference type="NCBI Taxonomy" id="1131567"/>
    <lineage>
        <taxon>Bacteria</taxon>
        <taxon>Pseudomonadati</taxon>
        <taxon>Pseudomonadota</taxon>
        <taxon>Betaproteobacteria</taxon>
        <taxon>Burkholderiales</taxon>
        <taxon>Oxalobacteraceae</taxon>
        <taxon>Undibacterium</taxon>
    </lineage>
</organism>
<evidence type="ECO:0000256" key="1">
    <source>
        <dbReference type="SAM" id="SignalP"/>
    </source>
</evidence>